<dbReference type="AlphaFoldDB" id="A0AAW0BS75"/>
<protein>
    <submittedName>
        <fullName evidence="2">Uncharacterized protein</fullName>
    </submittedName>
</protein>
<feature type="region of interest" description="Disordered" evidence="1">
    <location>
        <begin position="39"/>
        <end position="70"/>
    </location>
</feature>
<organism evidence="2 3">
    <name type="scientific">Favolaschia claudopus</name>
    <dbReference type="NCBI Taxonomy" id="2862362"/>
    <lineage>
        <taxon>Eukaryota</taxon>
        <taxon>Fungi</taxon>
        <taxon>Dikarya</taxon>
        <taxon>Basidiomycota</taxon>
        <taxon>Agaricomycotina</taxon>
        <taxon>Agaricomycetes</taxon>
        <taxon>Agaricomycetidae</taxon>
        <taxon>Agaricales</taxon>
        <taxon>Marasmiineae</taxon>
        <taxon>Mycenaceae</taxon>
        <taxon>Favolaschia</taxon>
    </lineage>
</organism>
<accession>A0AAW0BS75</accession>
<dbReference type="Gene3D" id="2.40.50.40">
    <property type="match status" value="1"/>
</dbReference>
<evidence type="ECO:0000313" key="2">
    <source>
        <dbReference type="EMBL" id="KAK7029074.1"/>
    </source>
</evidence>
<proteinExistence type="predicted"/>
<dbReference type="Proteomes" id="UP001362999">
    <property type="component" value="Unassembled WGS sequence"/>
</dbReference>
<sequence length="153" mass="17289">MCPDGPYCDWVSGENLEQHRSLLGNFVKEHPQGHIFFSSDTEDEPWDEGSSWEEVQTHLDDTGPQDSGASQALNFGALHSLYESPAATSQPSWENIVERVGALEDTDSQIMVIYASAGRWYKDPIQVAKDRFPQKLVEFFLLHAKWAEKSFPT</sequence>
<keyword evidence="3" id="KW-1185">Reference proteome</keyword>
<name>A0AAW0BS75_9AGAR</name>
<comment type="caution">
    <text evidence="2">The sequence shown here is derived from an EMBL/GenBank/DDBJ whole genome shotgun (WGS) entry which is preliminary data.</text>
</comment>
<reference evidence="2 3" key="1">
    <citation type="journal article" date="2024" name="J Genomics">
        <title>Draft genome sequencing and assembly of Favolaschia claudopus CIRM-BRFM 2984 isolated from oak limbs.</title>
        <authorList>
            <person name="Navarro D."/>
            <person name="Drula E."/>
            <person name="Chaduli D."/>
            <person name="Cazenave R."/>
            <person name="Ahrendt S."/>
            <person name="Wang J."/>
            <person name="Lipzen A."/>
            <person name="Daum C."/>
            <person name="Barry K."/>
            <person name="Grigoriev I.V."/>
            <person name="Favel A."/>
            <person name="Rosso M.N."/>
            <person name="Martin F."/>
        </authorList>
    </citation>
    <scope>NUCLEOTIDE SEQUENCE [LARGE SCALE GENOMIC DNA]</scope>
    <source>
        <strain evidence="2 3">CIRM-BRFM 2984</strain>
    </source>
</reference>
<evidence type="ECO:0000313" key="3">
    <source>
        <dbReference type="Proteomes" id="UP001362999"/>
    </source>
</evidence>
<dbReference type="EMBL" id="JAWWNJ010000027">
    <property type="protein sequence ID" value="KAK7029074.1"/>
    <property type="molecule type" value="Genomic_DNA"/>
</dbReference>
<gene>
    <name evidence="2" type="ORF">R3P38DRAFT_911010</name>
</gene>
<feature type="compositionally biased region" description="Acidic residues" evidence="1">
    <location>
        <begin position="40"/>
        <end position="51"/>
    </location>
</feature>
<evidence type="ECO:0000256" key="1">
    <source>
        <dbReference type="SAM" id="MobiDB-lite"/>
    </source>
</evidence>